<reference evidence="3 4" key="1">
    <citation type="submission" date="2020-12" db="EMBL/GenBank/DDBJ databases">
        <title>Bacterial novel species Pedobacter sp. SD-b isolated from soil.</title>
        <authorList>
            <person name="Jung H.-Y."/>
        </authorList>
    </citation>
    <scope>NUCLEOTIDE SEQUENCE [LARGE SCALE GENOMIC DNA]</scope>
    <source>
        <strain evidence="3 4">SD-b</strain>
    </source>
</reference>
<evidence type="ECO:0000313" key="3">
    <source>
        <dbReference type="EMBL" id="MBK0383574.1"/>
    </source>
</evidence>
<dbReference type="Gene3D" id="2.60.120.200">
    <property type="match status" value="1"/>
</dbReference>
<dbReference type="InterPro" id="IPR013320">
    <property type="entry name" value="ConA-like_dom_sf"/>
</dbReference>
<dbReference type="GO" id="GO:0016787">
    <property type="term" value="F:hydrolase activity"/>
    <property type="evidence" value="ECO:0007669"/>
    <property type="project" value="UniProtKB-KW"/>
</dbReference>
<proteinExistence type="inferred from homology"/>
<organism evidence="3 4">
    <name type="scientific">Pedobacter segetis</name>
    <dbReference type="NCBI Taxonomy" id="2793069"/>
    <lineage>
        <taxon>Bacteria</taxon>
        <taxon>Pseudomonadati</taxon>
        <taxon>Bacteroidota</taxon>
        <taxon>Sphingobacteriia</taxon>
        <taxon>Sphingobacteriales</taxon>
        <taxon>Sphingobacteriaceae</taxon>
        <taxon>Pedobacter</taxon>
    </lineage>
</organism>
<dbReference type="RefSeq" id="WP_200586414.1">
    <property type="nucleotide sequence ID" value="NZ_JAEHFY010000015.1"/>
</dbReference>
<sequence length="267" mass="30682">MMQIKTIISCLFFLMMLQGCSKRTLKQKESKINTIVHSKYIPVGYQLEFNDEFDQLVLDLKKWKYRLGVKSGGGYASKEIEENVYLADGKLIVRGVYKDPKAEGSNSGGGVISIPHFKYGYYEARVKTQSGAFWHSSFWTYNTKDTKKATEIDIFERDSQYDIPDGIVKIRQNVIQHSSGKPITLKGSIKLPLEFDPSKDYHIYGMLWEESSVKFYVDGVLTNTISYPEDKYLHDETAIFLSMIARNTAAENTACYFDYVRFYSKSN</sequence>
<protein>
    <submittedName>
        <fullName evidence="3">Glycoside hydrolase family 16 protein</fullName>
    </submittedName>
</protein>
<evidence type="ECO:0000313" key="4">
    <source>
        <dbReference type="Proteomes" id="UP000660024"/>
    </source>
</evidence>
<dbReference type="InterPro" id="IPR000757">
    <property type="entry name" value="Beta-glucanase-like"/>
</dbReference>
<feature type="domain" description="GH16" evidence="2">
    <location>
        <begin position="36"/>
        <end position="267"/>
    </location>
</feature>
<keyword evidence="4" id="KW-1185">Reference proteome</keyword>
<dbReference type="SUPFAM" id="SSF49899">
    <property type="entry name" value="Concanavalin A-like lectins/glucanases"/>
    <property type="match status" value="1"/>
</dbReference>
<dbReference type="Pfam" id="PF00722">
    <property type="entry name" value="Glyco_hydro_16"/>
    <property type="match status" value="1"/>
</dbReference>
<dbReference type="Proteomes" id="UP000660024">
    <property type="component" value="Unassembled WGS sequence"/>
</dbReference>
<dbReference type="PANTHER" id="PTHR10963:SF55">
    <property type="entry name" value="GLYCOSIDE HYDROLASE FAMILY 16 PROTEIN"/>
    <property type="match status" value="1"/>
</dbReference>
<dbReference type="InterPro" id="IPR050546">
    <property type="entry name" value="Glycosyl_Hydrlase_16"/>
</dbReference>
<gene>
    <name evidence="3" type="ORF">I5M32_11455</name>
</gene>
<evidence type="ECO:0000259" key="2">
    <source>
        <dbReference type="PROSITE" id="PS51762"/>
    </source>
</evidence>
<name>A0ABS1BMZ7_9SPHI</name>
<dbReference type="CDD" id="cd00413">
    <property type="entry name" value="Glyco_hydrolase_16"/>
    <property type="match status" value="1"/>
</dbReference>
<dbReference type="PROSITE" id="PS51762">
    <property type="entry name" value="GH16_2"/>
    <property type="match status" value="1"/>
</dbReference>
<accession>A0ABS1BMZ7</accession>
<comment type="similarity">
    <text evidence="1">Belongs to the glycosyl hydrolase 16 family.</text>
</comment>
<keyword evidence="3" id="KW-0378">Hydrolase</keyword>
<dbReference type="PANTHER" id="PTHR10963">
    <property type="entry name" value="GLYCOSYL HYDROLASE-RELATED"/>
    <property type="match status" value="1"/>
</dbReference>
<evidence type="ECO:0000256" key="1">
    <source>
        <dbReference type="ARBA" id="ARBA00006865"/>
    </source>
</evidence>
<dbReference type="PROSITE" id="PS51257">
    <property type="entry name" value="PROKAR_LIPOPROTEIN"/>
    <property type="match status" value="1"/>
</dbReference>
<comment type="caution">
    <text evidence="3">The sequence shown here is derived from an EMBL/GenBank/DDBJ whole genome shotgun (WGS) entry which is preliminary data.</text>
</comment>
<dbReference type="EMBL" id="JAEHFY010000015">
    <property type="protein sequence ID" value="MBK0383574.1"/>
    <property type="molecule type" value="Genomic_DNA"/>
</dbReference>